<evidence type="ECO:0000313" key="1">
    <source>
        <dbReference type="EMBL" id="AZQ37903.1"/>
    </source>
</evidence>
<dbReference type="AlphaFoldDB" id="A0A3Q9EWN9"/>
<evidence type="ECO:0000313" key="2">
    <source>
        <dbReference type="Proteomes" id="UP000280298"/>
    </source>
</evidence>
<dbReference type="KEGG" id="scya:EJ357_34280"/>
<proteinExistence type="predicted"/>
<keyword evidence="2" id="KW-1185">Reference proteome</keyword>
<sequence>MLAERALAGGALREEVATRVVVGGALREQAVERALTGGPLSYSVVVTAVVARALMEGMEMTAVVGRPLTDAGMVTAVACRALTDAVQEGVVAGRGAGVDQATASVKRVATSNSLIRADAYSPDRSQGCAPVPRIASTCPANTLDAASLRRSYPIPGVTWRSPSPFT</sequence>
<gene>
    <name evidence="1" type="ORF">EJ357_34280</name>
</gene>
<protein>
    <submittedName>
        <fullName evidence="1">Uncharacterized protein</fullName>
    </submittedName>
</protein>
<dbReference type="RefSeq" id="WP_126395567.1">
    <property type="nucleotide sequence ID" value="NZ_CP034539.1"/>
</dbReference>
<dbReference type="EMBL" id="CP034539">
    <property type="protein sequence ID" value="AZQ37903.1"/>
    <property type="molecule type" value="Genomic_DNA"/>
</dbReference>
<accession>A0A3Q9EWN9</accession>
<reference evidence="1 2" key="1">
    <citation type="journal article" date="2019" name="Int. J. Syst. Evol. Microbiol.">
        <title>Streptomyces cyaneochromogenes sp. nov., a blue pigment-producing actinomycete from manganese-contaminated soil.</title>
        <authorList>
            <person name="Tang X."/>
            <person name="Zhao J."/>
            <person name="Li K."/>
            <person name="Chen Z."/>
            <person name="Sun Y."/>
            <person name="Gao J."/>
        </authorList>
    </citation>
    <scope>NUCLEOTIDE SEQUENCE [LARGE SCALE GENOMIC DNA]</scope>
    <source>
        <strain evidence="1 2">MK-45</strain>
    </source>
</reference>
<name>A0A3Q9EWN9_9ACTN</name>
<dbReference type="Proteomes" id="UP000280298">
    <property type="component" value="Chromosome"/>
</dbReference>
<dbReference type="OrthoDB" id="10012475at2"/>
<organism evidence="1 2">
    <name type="scientific">Streptomyces cyaneochromogenes</name>
    <dbReference type="NCBI Taxonomy" id="2496836"/>
    <lineage>
        <taxon>Bacteria</taxon>
        <taxon>Bacillati</taxon>
        <taxon>Actinomycetota</taxon>
        <taxon>Actinomycetes</taxon>
        <taxon>Kitasatosporales</taxon>
        <taxon>Streptomycetaceae</taxon>
        <taxon>Streptomyces</taxon>
    </lineage>
</organism>